<feature type="transmembrane region" description="Helical" evidence="3">
    <location>
        <begin position="816"/>
        <end position="834"/>
    </location>
</feature>
<evidence type="ECO:0000259" key="4">
    <source>
        <dbReference type="Pfam" id="PF10145"/>
    </source>
</evidence>
<accession>M0QQQ0</accession>
<evidence type="ECO:0000313" key="5">
    <source>
        <dbReference type="EMBL" id="GAC70724.1"/>
    </source>
</evidence>
<dbReference type="InterPro" id="IPR023346">
    <property type="entry name" value="Lysozyme-like_dom_sf"/>
</dbReference>
<organism evidence="5 6">
    <name type="scientific">Gordonia soli NBRC 108243</name>
    <dbReference type="NCBI Taxonomy" id="1223545"/>
    <lineage>
        <taxon>Bacteria</taxon>
        <taxon>Bacillati</taxon>
        <taxon>Actinomycetota</taxon>
        <taxon>Actinomycetes</taxon>
        <taxon>Mycobacteriales</taxon>
        <taxon>Gordoniaceae</taxon>
        <taxon>Gordonia</taxon>
    </lineage>
</organism>
<evidence type="ECO:0000256" key="2">
    <source>
        <dbReference type="SAM" id="MobiDB-lite"/>
    </source>
</evidence>
<dbReference type="PANTHER" id="PTHR37813:SF1">
    <property type="entry name" value="FELS-2 PROPHAGE PROTEIN"/>
    <property type="match status" value="1"/>
</dbReference>
<feature type="region of interest" description="Disordered" evidence="2">
    <location>
        <begin position="1546"/>
        <end position="1575"/>
    </location>
</feature>
<dbReference type="eggNOG" id="COG5283">
    <property type="taxonomic scope" value="Bacteria"/>
</dbReference>
<dbReference type="Pfam" id="PF10145">
    <property type="entry name" value="PhageMin_Tail"/>
    <property type="match status" value="1"/>
</dbReference>
<dbReference type="Proteomes" id="UP000011666">
    <property type="component" value="Unassembled WGS sequence"/>
</dbReference>
<keyword evidence="3" id="KW-1133">Transmembrane helix</keyword>
<sequence length="1746" mass="181184">MTSSVTGLHFDIIPRAVGTESMTAKLVAEMKGAGTRVGDAFGKQFSATATRGMDKAASDMAKATASMESQSLAVARSMDKEADAVGRTRVALTQLNEAKSRYASDSVKVVRAEENYERQLRATERAQRTTVVAQGEQERMAKSLVATQAAAAKEASTLQAATTKVGGAAAGVAGTMKGLGAGMLAGFGFASITAGFEGVKRAGADLEVTLNTLKQVTHATGDQMAQVSVTARQLANDASLPATSATKATEAMLELAKGGLTVDQSMQAARGTLQLAAAAQIDASQAATIQANALQTFGEKATYATTASDILANVANQSSAEIGDVAYAFQSGGAVANQFGLSMKDTAASIGLLANAGIKGSDAGTLLKSSLLALTNTTEKQNDAATKLGLEFGENGIKFNGMADLIGRLEKAHRTLGAEAYRTASAQLFGSDAVRLSGVAAQQGAKGWDAMRSAMDKQGSAADVAAAKNQGLPGQMERMENASDDLKLSIYGLISAPLSSTMEKGTTAVTALSNVLRDHKGAVQAVGGAVIGLATAWATIKVAQGIWGGLKTVVGGVSSTVRGVGAAARFTGSAVSSAASGVANLAGSAKDYWDWTGKARTKAAGDFIATKAAAAREAVSSAASWVAGGARSAGAWAAMKARAVADFAATAASSAANATRTAATWAASGARAAGAWALMRAQAAAAFIATAASATMNATKSALAWVASNGRAVASFVVLRGAQIASATASGIMTAAQWALNVAMSANPIGLIVVAIAALVGGIIYAYKHSETFRNIVKDVWNWVKLAAVAIKDTLVGAFHKAVSVVQTAWNWIKRFHTVLLIMMGPVGIAIVAIEQLVKHWHNIVDAVRSGWNWIRNVFDSIVNTIRGAVAGTWRWLYDTIIKPIVGFINAEIRGWGAVMNWLHDNVIKPVGDKISAVWNNIKTGVGNMVDWMKTQWDRIQGIVEKPARFVVETVYDKGIMPLWNGIAGVFGLGKLNAVKFAGGGVFDGPGQVPGYAPGQDTVAARLRPGMGVLVPEAARALGRFAGGGINAMLSPGERVLEDRQVDALGGPAGLWALNHMFSGGRPNANGAIPGYHFDIGGVFGSIGDAVGGAANWVKGAVGTAVDWATDPVGKIKGLFKPWIDKAMGAPEKGSDGNQFWNALTSMPKRMLDAAVAKVKDWVASALPGGFTAAPAQVVEWIKKALEAIGLPITPGWLQGYQTLIMRESGGNTGAINMVDSNAAAGHPSQGLTQTIPGTFAANHQPGTSNNITDPVANIAASMNYVRRTYGVSNDGHDLAAKVQQADASRPPKGYAGGGIVPIEVIRFDGGGVATDPTGTVTTTTTPPSGGPVNALDAVKRSTATYVWGGGNLASAVDCSGLVGTAQLVAEGQRGDHRIGATGNVLDGSWPGFVRGASANDLFKVGANAEHMAATILGTNIEARTTGERIRIGGNAVAWNDPQFTVTGHIDPKRFNPPYNPGQTTTADAQKQIAIDEKTQARITALKDQITAAQNRIAKDEINAKDADAKAAKATDEIKAAKYRADGKRFRDQITAERNKITKYEDEIKRLQNTPDATTSTSSSTSKTEDQAPVPMSWHDLGSKIGGIAFDGVAETAGIPDLLSSPFYKVPATIANAFLTHPGSLNPANVPKPSAIGPAIQKTFAPMVQTPKPKVNVIKPKLHDSGGDIPPGISLISNQTGRPEQSLSHEERELKNRVFEAFANGSGGGSDRPWVNIEQLHAGENYGAGARKIARELNQYSGQTRR</sequence>
<dbReference type="SUPFAM" id="SSF53955">
    <property type="entry name" value="Lysozyme-like"/>
    <property type="match status" value="1"/>
</dbReference>
<dbReference type="STRING" id="1223545.GS4_39_00550"/>
<keyword evidence="6" id="KW-1185">Reference proteome</keyword>
<keyword evidence="3" id="KW-0472">Membrane</keyword>
<dbReference type="InterPro" id="IPR010090">
    <property type="entry name" value="Phage_tape_meas"/>
</dbReference>
<reference evidence="5 6" key="1">
    <citation type="submission" date="2013-01" db="EMBL/GenBank/DDBJ databases">
        <title>Whole genome shotgun sequence of Gordonia soli NBRC 108243.</title>
        <authorList>
            <person name="Isaki-Nakamura S."/>
            <person name="Hosoyama A."/>
            <person name="Tsuchikane K."/>
            <person name="Ando Y."/>
            <person name="Baba S."/>
            <person name="Ohji S."/>
            <person name="Hamada M."/>
            <person name="Tamura T."/>
            <person name="Yamazoe A."/>
            <person name="Yamazaki S."/>
            <person name="Fujita N."/>
        </authorList>
    </citation>
    <scope>NUCLEOTIDE SEQUENCE [LARGE SCALE GENOMIC DNA]</scope>
    <source>
        <strain evidence="5 6">NBRC 108243</strain>
    </source>
</reference>
<evidence type="ECO:0000256" key="3">
    <source>
        <dbReference type="SAM" id="Phobius"/>
    </source>
</evidence>
<dbReference type="RefSeq" id="WP_007625003.1">
    <property type="nucleotide sequence ID" value="NZ_BANX01000039.1"/>
</dbReference>
<dbReference type="EMBL" id="BANX01000039">
    <property type="protein sequence ID" value="GAC70724.1"/>
    <property type="molecule type" value="Genomic_DNA"/>
</dbReference>
<protein>
    <submittedName>
        <fullName evidence="5">Putative phage tail tape measure protein</fullName>
    </submittedName>
</protein>
<dbReference type="eggNOG" id="COG3953">
    <property type="taxonomic scope" value="Bacteria"/>
</dbReference>
<keyword evidence="3" id="KW-0812">Transmembrane</keyword>
<name>M0QQQ0_9ACTN</name>
<gene>
    <name evidence="5" type="ORF">GS4_39_00550</name>
</gene>
<comment type="caution">
    <text evidence="5">The sequence shown here is derived from an EMBL/GenBank/DDBJ whole genome shotgun (WGS) entry which is preliminary data.</text>
</comment>
<feature type="domain" description="Phage tail tape measure protein" evidence="4">
    <location>
        <begin position="231"/>
        <end position="430"/>
    </location>
</feature>
<dbReference type="NCBIfam" id="TIGR01760">
    <property type="entry name" value="tape_meas_TP901"/>
    <property type="match status" value="1"/>
</dbReference>
<keyword evidence="1" id="KW-1188">Viral release from host cell</keyword>
<dbReference type="OrthoDB" id="4629613at2"/>
<dbReference type="PANTHER" id="PTHR37813">
    <property type="entry name" value="FELS-2 PROPHAGE PROTEIN"/>
    <property type="match status" value="1"/>
</dbReference>
<feature type="transmembrane region" description="Helical" evidence="3">
    <location>
        <begin position="749"/>
        <end position="767"/>
    </location>
</feature>
<evidence type="ECO:0000313" key="6">
    <source>
        <dbReference type="Proteomes" id="UP000011666"/>
    </source>
</evidence>
<evidence type="ECO:0000256" key="1">
    <source>
        <dbReference type="ARBA" id="ARBA00022612"/>
    </source>
</evidence>
<proteinExistence type="predicted"/>
<dbReference type="eggNOG" id="COG5412">
    <property type="taxonomic scope" value="Bacteria"/>
</dbReference>